<comment type="caution">
    <text evidence="1">The sequence shown here is derived from an EMBL/GenBank/DDBJ whole genome shotgun (WGS) entry which is preliminary data.</text>
</comment>
<dbReference type="EMBL" id="AMZH03002854">
    <property type="protein sequence ID" value="RRT74187.1"/>
    <property type="molecule type" value="Genomic_DNA"/>
</dbReference>
<name>A0A427AD46_ENSVE</name>
<protein>
    <submittedName>
        <fullName evidence="1">Uncharacterized protein</fullName>
    </submittedName>
</protein>
<dbReference type="Proteomes" id="UP000287651">
    <property type="component" value="Unassembled WGS sequence"/>
</dbReference>
<reference evidence="1 2" key="1">
    <citation type="journal article" date="2014" name="Agronomy (Basel)">
        <title>A Draft Genome Sequence for Ensete ventricosum, the Drought-Tolerant Tree Against Hunger.</title>
        <authorList>
            <person name="Harrison J."/>
            <person name="Moore K.A."/>
            <person name="Paszkiewicz K."/>
            <person name="Jones T."/>
            <person name="Grant M."/>
            <person name="Ambacheew D."/>
            <person name="Muzemil S."/>
            <person name="Studholme D.J."/>
        </authorList>
    </citation>
    <scope>NUCLEOTIDE SEQUENCE [LARGE SCALE GENOMIC DNA]</scope>
</reference>
<accession>A0A427AD46</accession>
<gene>
    <name evidence="1" type="ORF">B296_00007118</name>
</gene>
<organism evidence="1 2">
    <name type="scientific">Ensete ventricosum</name>
    <name type="common">Abyssinian banana</name>
    <name type="synonym">Musa ensete</name>
    <dbReference type="NCBI Taxonomy" id="4639"/>
    <lineage>
        <taxon>Eukaryota</taxon>
        <taxon>Viridiplantae</taxon>
        <taxon>Streptophyta</taxon>
        <taxon>Embryophyta</taxon>
        <taxon>Tracheophyta</taxon>
        <taxon>Spermatophyta</taxon>
        <taxon>Magnoliopsida</taxon>
        <taxon>Liliopsida</taxon>
        <taxon>Zingiberales</taxon>
        <taxon>Musaceae</taxon>
        <taxon>Ensete</taxon>
    </lineage>
</organism>
<dbReference type="AlphaFoldDB" id="A0A427AD46"/>
<evidence type="ECO:0000313" key="1">
    <source>
        <dbReference type="EMBL" id="RRT74187.1"/>
    </source>
</evidence>
<proteinExistence type="predicted"/>
<evidence type="ECO:0000313" key="2">
    <source>
        <dbReference type="Proteomes" id="UP000287651"/>
    </source>
</evidence>
<sequence>MTCARIRMKVKRPILKHTAVAMRRRRMFIGEFLVASVIASDIGSRLLSPLWTNILSSRKVLLPFEEQAGPGSLRQAILDDVGRERASSQWLFLEDLGDLSEIVSLVLIRKIKRNSRKVYGGEADGERWVAGSRQDQSDWKILRVSYAP</sequence>